<dbReference type="PANTHER" id="PTHR39340:SF1">
    <property type="entry name" value="SULFOFRUCTOSEPHOSPHATE ALDOLASE"/>
    <property type="match status" value="1"/>
</dbReference>
<dbReference type="GO" id="GO:0061595">
    <property type="term" value="F:6-deoxy-6-sulfofructose-1-phosphate aldolase activity"/>
    <property type="evidence" value="ECO:0007669"/>
    <property type="project" value="TreeGrafter"/>
</dbReference>
<evidence type="ECO:0000256" key="1">
    <source>
        <dbReference type="ARBA" id="ARBA00008679"/>
    </source>
</evidence>
<dbReference type="AlphaFoldDB" id="A0A5M3XYL9"/>
<dbReference type="RefSeq" id="WP_155350832.1">
    <property type="nucleotide sequence ID" value="NZ_BAAAHM010000051.1"/>
</dbReference>
<evidence type="ECO:0000313" key="3">
    <source>
        <dbReference type="EMBL" id="GES26090.1"/>
    </source>
</evidence>
<dbReference type="SMART" id="SM01133">
    <property type="entry name" value="DeoC"/>
    <property type="match status" value="1"/>
</dbReference>
<comment type="caution">
    <text evidence="3">The sequence shown here is derived from an EMBL/GenBank/DDBJ whole genome shotgun (WGS) entry which is preliminary data.</text>
</comment>
<dbReference type="EMBL" id="BLAF01000079">
    <property type="protein sequence ID" value="GES26090.1"/>
    <property type="molecule type" value="Genomic_DNA"/>
</dbReference>
<dbReference type="InterPro" id="IPR050552">
    <property type="entry name" value="LacD_aldolase"/>
</dbReference>
<sequence length="343" mass="37377">MARHNVDPGKIRGLTSLISADGHFLMSAIDHLGDFSRLLPDVGGTPDFAQIVCAKARIARVLAEESSAILLDPEYGIGHLTASGAVPAGIGLVASIEGDDYEVRHAERHTRLRPGWSPAKARLAGADAAKLLWYYRPDGNPDVRASQLRVLENFLQACDDNGLVSIVEPIWSPLPEENVLDPAWRAGRVRGIIESAIEIDRMGTDVLKVEFPGYLGDERSEKDALRACEELDARTDAPWLILSAGVGYEDFVTQVEISATAGASGYLAGRSLWREAVTASTPADREASLDLVRERLRRLNATVRDNARPFVATHPLDDILGALGPFWYESWHENSDAPSRSGH</sequence>
<dbReference type="InterPro" id="IPR002915">
    <property type="entry name" value="DeoC/FbaB/LacD_aldolase"/>
</dbReference>
<protein>
    <submittedName>
        <fullName evidence="3">Tagatose 1,6-diphosphate aldolase</fullName>
    </submittedName>
</protein>
<evidence type="ECO:0000256" key="2">
    <source>
        <dbReference type="ARBA" id="ARBA00023239"/>
    </source>
</evidence>
<accession>A0A5M3XYL9</accession>
<organism evidence="3 4">
    <name type="scientific">Acrocarpospora pleiomorpha</name>
    <dbReference type="NCBI Taxonomy" id="90975"/>
    <lineage>
        <taxon>Bacteria</taxon>
        <taxon>Bacillati</taxon>
        <taxon>Actinomycetota</taxon>
        <taxon>Actinomycetes</taxon>
        <taxon>Streptosporangiales</taxon>
        <taxon>Streptosporangiaceae</taxon>
        <taxon>Acrocarpospora</taxon>
    </lineage>
</organism>
<dbReference type="GO" id="GO:1902777">
    <property type="term" value="P:6-sulfoquinovose(1-) catabolic process"/>
    <property type="evidence" value="ECO:0007669"/>
    <property type="project" value="TreeGrafter"/>
</dbReference>
<dbReference type="Pfam" id="PF01791">
    <property type="entry name" value="DeoC"/>
    <property type="match status" value="1"/>
</dbReference>
<keyword evidence="4" id="KW-1185">Reference proteome</keyword>
<evidence type="ECO:0000313" key="4">
    <source>
        <dbReference type="Proteomes" id="UP000377595"/>
    </source>
</evidence>
<name>A0A5M3XYL9_9ACTN</name>
<dbReference type="PANTHER" id="PTHR39340">
    <property type="entry name" value="SULFOFRUCTOSEPHOSPHATE ALDOLASE"/>
    <property type="match status" value="1"/>
</dbReference>
<dbReference type="Proteomes" id="UP000377595">
    <property type="component" value="Unassembled WGS sequence"/>
</dbReference>
<gene>
    <name evidence="3" type="primary">lacD</name>
    <name evidence="3" type="ORF">Aple_089890</name>
</gene>
<reference evidence="3 4" key="1">
    <citation type="submission" date="2019-10" db="EMBL/GenBank/DDBJ databases">
        <title>Whole genome shotgun sequence of Acrocarpospora pleiomorpha NBRC 16267.</title>
        <authorList>
            <person name="Ichikawa N."/>
            <person name="Kimura A."/>
            <person name="Kitahashi Y."/>
            <person name="Komaki H."/>
            <person name="Oguchi A."/>
        </authorList>
    </citation>
    <scope>NUCLEOTIDE SEQUENCE [LARGE SCALE GENOMIC DNA]</scope>
    <source>
        <strain evidence="3 4">NBRC 16267</strain>
    </source>
</reference>
<keyword evidence="2" id="KW-0456">Lyase</keyword>
<proteinExistence type="inferred from homology"/>
<dbReference type="Gene3D" id="3.20.20.70">
    <property type="entry name" value="Aldolase class I"/>
    <property type="match status" value="1"/>
</dbReference>
<dbReference type="SUPFAM" id="SSF51569">
    <property type="entry name" value="Aldolase"/>
    <property type="match status" value="1"/>
</dbReference>
<dbReference type="NCBIfam" id="NF009498">
    <property type="entry name" value="PRK12858.1"/>
    <property type="match status" value="1"/>
</dbReference>
<dbReference type="InterPro" id="IPR013785">
    <property type="entry name" value="Aldolase_TIM"/>
</dbReference>
<dbReference type="OrthoDB" id="9802970at2"/>
<comment type="similarity">
    <text evidence="1">Belongs to the aldolase LacD family.</text>
</comment>